<evidence type="ECO:0000313" key="1">
    <source>
        <dbReference type="EMBL" id="ASV74453.1"/>
    </source>
</evidence>
<name>A0A286RET4_9BACT</name>
<accession>A0A286RET4</accession>
<sequence length="39" mass="4590">MTALVRIEIAPRGDFEKFAFMSVTFVSNKRRKTFACQRH</sequence>
<gene>
    <name evidence="1" type="ORF">THTE_1851</name>
</gene>
<reference evidence="1 2" key="1">
    <citation type="journal article" name="Front. Microbiol.">
        <title>Sugar Metabolism of the First Thermophilic Planctomycete Thermogutta terrifontis: Comparative Genomic and Transcriptomic Approaches.</title>
        <authorList>
            <person name="Elcheninov A.G."/>
            <person name="Menzel P."/>
            <person name="Gudbergsdottir S.R."/>
            <person name="Slesarev A.I."/>
            <person name="Kadnikov V.V."/>
            <person name="Krogh A."/>
            <person name="Bonch-Osmolovskaya E.A."/>
            <person name="Peng X."/>
            <person name="Kublanov I.V."/>
        </authorList>
    </citation>
    <scope>NUCLEOTIDE SEQUENCE [LARGE SCALE GENOMIC DNA]</scope>
    <source>
        <strain evidence="1 2">R1</strain>
    </source>
</reference>
<dbReference type="KEGG" id="ttf:THTE_1851"/>
<evidence type="ECO:0000313" key="2">
    <source>
        <dbReference type="Proteomes" id="UP000215086"/>
    </source>
</evidence>
<protein>
    <submittedName>
        <fullName evidence="1">Uncharacterized protein</fullName>
    </submittedName>
</protein>
<dbReference type="Proteomes" id="UP000215086">
    <property type="component" value="Chromosome"/>
</dbReference>
<keyword evidence="2" id="KW-1185">Reference proteome</keyword>
<dbReference type="AlphaFoldDB" id="A0A286RET4"/>
<dbReference type="EMBL" id="CP018477">
    <property type="protein sequence ID" value="ASV74453.1"/>
    <property type="molecule type" value="Genomic_DNA"/>
</dbReference>
<proteinExistence type="predicted"/>
<organism evidence="1 2">
    <name type="scientific">Thermogutta terrifontis</name>
    <dbReference type="NCBI Taxonomy" id="1331910"/>
    <lineage>
        <taxon>Bacteria</taxon>
        <taxon>Pseudomonadati</taxon>
        <taxon>Planctomycetota</taxon>
        <taxon>Planctomycetia</taxon>
        <taxon>Pirellulales</taxon>
        <taxon>Thermoguttaceae</taxon>
        <taxon>Thermogutta</taxon>
    </lineage>
</organism>